<reference evidence="1 2" key="1">
    <citation type="journal article" date="2023" name="Science">
        <title>Complex scaffold remodeling in plant triterpene biosynthesis.</title>
        <authorList>
            <person name="De La Pena R."/>
            <person name="Hodgson H."/>
            <person name="Liu J.C."/>
            <person name="Stephenson M.J."/>
            <person name="Martin A.C."/>
            <person name="Owen C."/>
            <person name="Harkess A."/>
            <person name="Leebens-Mack J."/>
            <person name="Jimenez L.E."/>
            <person name="Osbourn A."/>
            <person name="Sattely E.S."/>
        </authorList>
    </citation>
    <scope>NUCLEOTIDE SEQUENCE [LARGE SCALE GENOMIC DNA]</scope>
    <source>
        <strain evidence="2">cv. JPN11</strain>
        <tissue evidence="1">Leaf</tissue>
    </source>
</reference>
<dbReference type="EMBL" id="CM051404">
    <property type="protein sequence ID" value="KAJ4706626.1"/>
    <property type="molecule type" value="Genomic_DNA"/>
</dbReference>
<proteinExistence type="predicted"/>
<organism evidence="1 2">
    <name type="scientific">Melia azedarach</name>
    <name type="common">Chinaberry tree</name>
    <dbReference type="NCBI Taxonomy" id="155640"/>
    <lineage>
        <taxon>Eukaryota</taxon>
        <taxon>Viridiplantae</taxon>
        <taxon>Streptophyta</taxon>
        <taxon>Embryophyta</taxon>
        <taxon>Tracheophyta</taxon>
        <taxon>Spermatophyta</taxon>
        <taxon>Magnoliopsida</taxon>
        <taxon>eudicotyledons</taxon>
        <taxon>Gunneridae</taxon>
        <taxon>Pentapetalae</taxon>
        <taxon>rosids</taxon>
        <taxon>malvids</taxon>
        <taxon>Sapindales</taxon>
        <taxon>Meliaceae</taxon>
        <taxon>Melia</taxon>
    </lineage>
</organism>
<gene>
    <name evidence="1" type="ORF">OWV82_020256</name>
</gene>
<dbReference type="Proteomes" id="UP001164539">
    <property type="component" value="Chromosome 11"/>
</dbReference>
<comment type="caution">
    <text evidence="1">The sequence shown here is derived from an EMBL/GenBank/DDBJ whole genome shotgun (WGS) entry which is preliminary data.</text>
</comment>
<sequence>MAYCGSKQILGFKKRFRYEDAEEVETIGERNEAGQRATERKIKLEQTASSNNNDDHGDKGVQNKRLKCEQEALRIQQNQTVELPSANDVLEVLHSEDTDSNSDFTEIPTEDLLDCVTFEFEDPVSNSNQSGEVETEYYIREGDECSQNKHLMGEQEGEEEALHANESEALIDFEGCFLTSIVNLNGFLEALNWNYLNTGHSDFSVFVFIF</sequence>
<evidence type="ECO:0000313" key="2">
    <source>
        <dbReference type="Proteomes" id="UP001164539"/>
    </source>
</evidence>
<accession>A0ACC1X589</accession>
<name>A0ACC1X589_MELAZ</name>
<evidence type="ECO:0000313" key="1">
    <source>
        <dbReference type="EMBL" id="KAJ4706626.1"/>
    </source>
</evidence>
<protein>
    <submittedName>
        <fullName evidence="1">Uncharacterized protein</fullName>
    </submittedName>
</protein>
<keyword evidence="2" id="KW-1185">Reference proteome</keyword>